<feature type="region of interest" description="Disordered" evidence="1">
    <location>
        <begin position="413"/>
        <end position="444"/>
    </location>
</feature>
<sequence>MSTSSSTGSSSSRSRLNSNSSSDSRNAQLDHYPALHFDPDAQYHDNRQYPPASQSHRTNTSFNAYSYQDLSDYSLDGRNTQTARGEYISQPQPIRLASYSTQNPEVQQLRNENSALREQAIFLRRKMKFSKKIIMLCSMQKAGILILQQLPLLPSPLLRLSAECLGCTSQSRLWAEQCRRFPTSKKNSLLFITDKNGALLPSARLTATRRRCAEYFFELKSAGVLPTTWSQGTLTIKQNFRAVLENDVPELRLWCSTHHPKDGRTVIKSEERDDDGDLMEFDDLDEFSEPDDARQRNARLPRTTGAHPRQKKLRRISTDSEPMSAPPALPEKGKGKEGSRKSIARRPHNPLAGKTPDPRQLLSAPTSAADTALGPAPPTPSHPLPTLSPAPSAENIAATPAASSADPTVQTTPIIASDSSAPPRIAAPPTPFPGLPAPRSSTTPLPALPARANLPSELTHTLAVPPIAKPVFVPPPPISTLPAASTPVNPAMHPIPSTSMTVFASGPSNSAVSQRKERAWNPSAESTTAQGLCKYAYKQQVILADWQWRWDGIGIHLAFTKIMPTIGSISVSDILHNIQDVVLKPREAAGRAAQRGV</sequence>
<name>A0AAW0BRE6_9AGAR</name>
<protein>
    <submittedName>
        <fullName evidence="2">Uncharacterized protein</fullName>
    </submittedName>
</protein>
<feature type="compositionally biased region" description="Low complexity" evidence="1">
    <location>
        <begin position="1"/>
        <end position="26"/>
    </location>
</feature>
<feature type="compositionally biased region" description="Low complexity" evidence="1">
    <location>
        <begin position="413"/>
        <end position="424"/>
    </location>
</feature>
<comment type="caution">
    <text evidence="2">The sequence shown here is derived from an EMBL/GenBank/DDBJ whole genome shotgun (WGS) entry which is preliminary data.</text>
</comment>
<feature type="compositionally biased region" description="Pro residues" evidence="1">
    <location>
        <begin position="375"/>
        <end position="388"/>
    </location>
</feature>
<feature type="region of interest" description="Disordered" evidence="1">
    <location>
        <begin position="1"/>
        <end position="59"/>
    </location>
</feature>
<dbReference type="Proteomes" id="UP001362999">
    <property type="component" value="Unassembled WGS sequence"/>
</dbReference>
<evidence type="ECO:0000256" key="1">
    <source>
        <dbReference type="SAM" id="MobiDB-lite"/>
    </source>
</evidence>
<feature type="compositionally biased region" description="Basic and acidic residues" evidence="1">
    <location>
        <begin position="37"/>
        <end position="47"/>
    </location>
</feature>
<feature type="compositionally biased region" description="Pro residues" evidence="1">
    <location>
        <begin position="425"/>
        <end position="436"/>
    </location>
</feature>
<feature type="region of interest" description="Disordered" evidence="1">
    <location>
        <begin position="265"/>
        <end position="392"/>
    </location>
</feature>
<evidence type="ECO:0000313" key="3">
    <source>
        <dbReference type="Proteomes" id="UP001362999"/>
    </source>
</evidence>
<gene>
    <name evidence="2" type="ORF">R3P38DRAFT_3189589</name>
</gene>
<dbReference type="AlphaFoldDB" id="A0AAW0BRE6"/>
<proteinExistence type="predicted"/>
<dbReference type="EMBL" id="JAWWNJ010000027">
    <property type="protein sequence ID" value="KAK7029261.1"/>
    <property type="molecule type" value="Genomic_DNA"/>
</dbReference>
<feature type="compositionally biased region" description="Basic and acidic residues" evidence="1">
    <location>
        <begin position="331"/>
        <end position="340"/>
    </location>
</feature>
<keyword evidence="3" id="KW-1185">Reference proteome</keyword>
<evidence type="ECO:0000313" key="2">
    <source>
        <dbReference type="EMBL" id="KAK7029261.1"/>
    </source>
</evidence>
<organism evidence="2 3">
    <name type="scientific">Favolaschia claudopus</name>
    <dbReference type="NCBI Taxonomy" id="2862362"/>
    <lineage>
        <taxon>Eukaryota</taxon>
        <taxon>Fungi</taxon>
        <taxon>Dikarya</taxon>
        <taxon>Basidiomycota</taxon>
        <taxon>Agaricomycotina</taxon>
        <taxon>Agaricomycetes</taxon>
        <taxon>Agaricomycetidae</taxon>
        <taxon>Agaricales</taxon>
        <taxon>Marasmiineae</taxon>
        <taxon>Mycenaceae</taxon>
        <taxon>Favolaschia</taxon>
    </lineage>
</organism>
<reference evidence="2 3" key="1">
    <citation type="journal article" date="2024" name="J Genomics">
        <title>Draft genome sequencing and assembly of Favolaschia claudopus CIRM-BRFM 2984 isolated from oak limbs.</title>
        <authorList>
            <person name="Navarro D."/>
            <person name="Drula E."/>
            <person name="Chaduli D."/>
            <person name="Cazenave R."/>
            <person name="Ahrendt S."/>
            <person name="Wang J."/>
            <person name="Lipzen A."/>
            <person name="Daum C."/>
            <person name="Barry K."/>
            <person name="Grigoriev I.V."/>
            <person name="Favel A."/>
            <person name="Rosso M.N."/>
            <person name="Martin F."/>
        </authorList>
    </citation>
    <scope>NUCLEOTIDE SEQUENCE [LARGE SCALE GENOMIC DNA]</scope>
    <source>
        <strain evidence="2 3">CIRM-BRFM 2984</strain>
    </source>
</reference>
<accession>A0AAW0BRE6</accession>
<feature type="compositionally biased region" description="Acidic residues" evidence="1">
    <location>
        <begin position="272"/>
        <end position="290"/>
    </location>
</feature>